<dbReference type="OrthoDB" id="10254945at2759"/>
<feature type="compositionally biased region" description="Basic residues" evidence="1">
    <location>
        <begin position="40"/>
        <end position="49"/>
    </location>
</feature>
<feature type="non-terminal residue" evidence="2">
    <location>
        <position position="211"/>
    </location>
</feature>
<name>A0A0H1BIS0_9EURO</name>
<proteinExistence type="predicted"/>
<feature type="compositionally biased region" description="Basic residues" evidence="1">
    <location>
        <begin position="57"/>
        <end position="66"/>
    </location>
</feature>
<accession>A0A0H1BIS0</accession>
<sequence>MAPVIRNLFFFATSSKAAGRTASLGKTVRSTVISDAEQPHHHRSRRSSHHKEGEEHRRRRRKSHRTHSTEEKPQKPARESHRTAHDPEAPRRSQSRRYRSSTVSIPVDLNNGGAPHSTTSSRSKAKESAHRHPPNRSATQRAVADSWTRHKPAPISLPLRLGEQSDRKLANKAPKSPAIKNKSEKRLSIEKQGKGGGGLKKTASSPSVPER</sequence>
<dbReference type="Proteomes" id="UP000053573">
    <property type="component" value="Unassembled WGS sequence"/>
</dbReference>
<protein>
    <submittedName>
        <fullName evidence="2">Uncharacterized protein</fullName>
    </submittedName>
</protein>
<comment type="caution">
    <text evidence="2">The sequence shown here is derived from an EMBL/GenBank/DDBJ whole genome shotgun (WGS) entry which is preliminary data.</text>
</comment>
<organism evidence="2 3">
    <name type="scientific">Blastomyces silverae</name>
    <dbReference type="NCBI Taxonomy" id="2060906"/>
    <lineage>
        <taxon>Eukaryota</taxon>
        <taxon>Fungi</taxon>
        <taxon>Dikarya</taxon>
        <taxon>Ascomycota</taxon>
        <taxon>Pezizomycotina</taxon>
        <taxon>Eurotiomycetes</taxon>
        <taxon>Eurotiomycetidae</taxon>
        <taxon>Onygenales</taxon>
        <taxon>Ajellomycetaceae</taxon>
        <taxon>Blastomyces</taxon>
    </lineage>
</organism>
<dbReference type="AlphaFoldDB" id="A0A0H1BIS0"/>
<reference evidence="3" key="1">
    <citation type="journal article" date="2015" name="PLoS Genet.">
        <title>The dynamic genome and transcriptome of the human fungal pathogen Blastomyces and close relative Emmonsia.</title>
        <authorList>
            <person name="Munoz J.F."/>
            <person name="Gauthier G.M."/>
            <person name="Desjardins C.A."/>
            <person name="Gallo J.E."/>
            <person name="Holder J."/>
            <person name="Sullivan T.D."/>
            <person name="Marty A.J."/>
            <person name="Carmen J.C."/>
            <person name="Chen Z."/>
            <person name="Ding L."/>
            <person name="Gujja S."/>
            <person name="Magrini V."/>
            <person name="Misas E."/>
            <person name="Mitreva M."/>
            <person name="Priest M."/>
            <person name="Saif S."/>
            <person name="Whiston E.A."/>
            <person name="Young S."/>
            <person name="Zeng Q."/>
            <person name="Goldman W.E."/>
            <person name="Mardis E.R."/>
            <person name="Taylor J.W."/>
            <person name="McEwen J.G."/>
            <person name="Clay O.K."/>
            <person name="Klein B.S."/>
            <person name="Cuomo C.A."/>
        </authorList>
    </citation>
    <scope>NUCLEOTIDE SEQUENCE [LARGE SCALE GENOMIC DNA]</scope>
    <source>
        <strain evidence="3">UAMH 139</strain>
    </source>
</reference>
<feature type="compositionally biased region" description="Basic and acidic residues" evidence="1">
    <location>
        <begin position="181"/>
        <end position="193"/>
    </location>
</feature>
<feature type="compositionally biased region" description="Polar residues" evidence="1">
    <location>
        <begin position="202"/>
        <end position="211"/>
    </location>
</feature>
<evidence type="ECO:0000256" key="1">
    <source>
        <dbReference type="SAM" id="MobiDB-lite"/>
    </source>
</evidence>
<feature type="region of interest" description="Disordered" evidence="1">
    <location>
        <begin position="31"/>
        <end position="211"/>
    </location>
</feature>
<keyword evidence="3" id="KW-1185">Reference proteome</keyword>
<evidence type="ECO:0000313" key="2">
    <source>
        <dbReference type="EMBL" id="KLJ10922.1"/>
    </source>
</evidence>
<gene>
    <name evidence="2" type="ORF">EMPG_13760</name>
</gene>
<feature type="compositionally biased region" description="Basic and acidic residues" evidence="1">
    <location>
        <begin position="67"/>
        <end position="91"/>
    </location>
</feature>
<dbReference type="EMBL" id="LDEV01001850">
    <property type="protein sequence ID" value="KLJ10922.1"/>
    <property type="molecule type" value="Genomic_DNA"/>
</dbReference>
<evidence type="ECO:0000313" key="3">
    <source>
        <dbReference type="Proteomes" id="UP000053573"/>
    </source>
</evidence>
<dbReference type="STRING" id="2060906.A0A0H1BIS0"/>